<gene>
    <name evidence="3" type="ORF">ACFL27_10520</name>
</gene>
<keyword evidence="1" id="KW-0472">Membrane</keyword>
<feature type="transmembrane region" description="Helical" evidence="1">
    <location>
        <begin position="12"/>
        <end position="31"/>
    </location>
</feature>
<keyword evidence="4" id="KW-1185">Reference proteome</keyword>
<evidence type="ECO:0000313" key="4">
    <source>
        <dbReference type="Proteomes" id="UP001594351"/>
    </source>
</evidence>
<comment type="caution">
    <text evidence="3">The sequence shown here is derived from an EMBL/GenBank/DDBJ whole genome shotgun (WGS) entry which is preliminary data.</text>
</comment>
<evidence type="ECO:0000259" key="2">
    <source>
        <dbReference type="Pfam" id="PF00884"/>
    </source>
</evidence>
<dbReference type="Pfam" id="PF00884">
    <property type="entry name" value="Sulfatase"/>
    <property type="match status" value="1"/>
</dbReference>
<dbReference type="InterPro" id="IPR017850">
    <property type="entry name" value="Alkaline_phosphatase_core_sf"/>
</dbReference>
<feature type="domain" description="Sulfatase N-terminal" evidence="2">
    <location>
        <begin position="404"/>
        <end position="696"/>
    </location>
</feature>
<dbReference type="Proteomes" id="UP001594351">
    <property type="component" value="Unassembled WGS sequence"/>
</dbReference>
<protein>
    <submittedName>
        <fullName evidence="3">Sulfatase</fullName>
    </submittedName>
</protein>
<name>A0ABV6YWM3_UNCC1</name>
<organism evidence="3 4">
    <name type="scientific">candidate division CSSED10-310 bacterium</name>
    <dbReference type="NCBI Taxonomy" id="2855610"/>
    <lineage>
        <taxon>Bacteria</taxon>
        <taxon>Bacteria division CSSED10-310</taxon>
    </lineage>
</organism>
<dbReference type="CDD" id="cd16148">
    <property type="entry name" value="sulfatase_like"/>
    <property type="match status" value="1"/>
</dbReference>
<dbReference type="Gene3D" id="3.40.720.10">
    <property type="entry name" value="Alkaline Phosphatase, subunit A"/>
    <property type="match status" value="1"/>
</dbReference>
<reference evidence="3 4" key="1">
    <citation type="submission" date="2024-09" db="EMBL/GenBank/DDBJ databases">
        <title>Laminarin stimulates single cell rates of sulfate reduction while oxygen inhibits transcriptomic activity in coastal marine sediment.</title>
        <authorList>
            <person name="Lindsay M."/>
            <person name="Orcutt B."/>
            <person name="Emerson D."/>
            <person name="Stepanauskas R."/>
            <person name="D'Angelo T."/>
        </authorList>
    </citation>
    <scope>NUCLEOTIDE SEQUENCE [LARGE SCALE GENOMIC DNA]</scope>
    <source>
        <strain evidence="3">SAG AM-311-K15</strain>
    </source>
</reference>
<dbReference type="PANTHER" id="PTHR43751">
    <property type="entry name" value="SULFATASE"/>
    <property type="match status" value="1"/>
</dbReference>
<evidence type="ECO:0000256" key="1">
    <source>
        <dbReference type="SAM" id="Phobius"/>
    </source>
</evidence>
<evidence type="ECO:0000313" key="3">
    <source>
        <dbReference type="EMBL" id="MFC1850615.1"/>
    </source>
</evidence>
<keyword evidence="1" id="KW-1133">Transmembrane helix</keyword>
<dbReference type="SUPFAM" id="SSF53649">
    <property type="entry name" value="Alkaline phosphatase-like"/>
    <property type="match status" value="1"/>
</dbReference>
<dbReference type="InterPro" id="IPR052701">
    <property type="entry name" value="GAG_Ulvan_Degrading_Sulfatases"/>
</dbReference>
<sequence>MGQQLKTSQATLLKFSIPVGLLLFCFVFLYFRYPLILRMRDFQLQAEQFQIKADAIRQKYTSHSPHETLLKLPVNEKNGQYYRFDEHLGEVRFTPEQPSGTPPTIVQSDVGFSFNEQRPTAFNFTGPHFSIHQGVLQLTTREEEYLVSEGDLALGWQKIGEIEFRIKVRGAENTPQSGREARFVWSKHTLAELKAMTHITITDPASVPSKMIHRNKMAWIKVSIKADDTFNLYRVNIQSAFTHHFNYGDKLRTFLFLPSNIPGDQVEIDFIRFVPKREKYSQAPYGQTYEVIDGEMRAVTYCNTPSELDYSVTIPTNSPRLKFGLGILENDDPVRFSVSISANTGHQEIFTEVVETNQNWRSFGLDLSAWANQKVSVIFRTDSEHNVAFWSNPLLFGSPPENFNVIVILEDALRADHLSTYGYHRLTSPIKDQCAQDGVVFEYAFSQATKTRPSCPSLMTSMYPTATGVWSPSDVLDNRYLTLAEIMRSQGFETVSFIQNGNAGPVVGLHQGFSQLFDNKIMKAKPQNIYGDLVFQWLQEHQAQNFFMYLHLIDPHGIYDPPPPFDTWYQEEGPGKTEVAVNHLRHDPAWMQKPTVEGRRLLYDGEIRHNDFHLEKFLAKLKSLNLLHNTLLIFVSDHGEHLGEHGFWEHCPPAYIQVLRTQLIMVYPKLFPRGLHVNQPVQLLDIMPTILDVAGITTRDLSLQGDSLVTLVQDQRPDYWQKRFIFCDEVMSYAGGRNKEDPEIWASVFFRDWHILRSREVPDMHVFNYVDDQQENNPLSCFMLDIFLKTYVTSFMRSIKESNMRVWRSIATDIESQVIHHDPEVTEHLKSLGYIN</sequence>
<dbReference type="PANTHER" id="PTHR43751:SF3">
    <property type="entry name" value="SULFATASE N-TERMINAL DOMAIN-CONTAINING PROTEIN"/>
    <property type="match status" value="1"/>
</dbReference>
<dbReference type="InterPro" id="IPR000917">
    <property type="entry name" value="Sulfatase_N"/>
</dbReference>
<keyword evidence="1" id="KW-0812">Transmembrane</keyword>
<proteinExistence type="predicted"/>
<accession>A0ABV6YWM3</accession>
<dbReference type="EMBL" id="JBHPBY010000111">
    <property type="protein sequence ID" value="MFC1850615.1"/>
    <property type="molecule type" value="Genomic_DNA"/>
</dbReference>